<sequence>MNPIPGNPWPHDMVIRIEDAPHALFELLWLREAYGLQPTGDDLPPLLVRTPAPAAAVLDADTRAHWERAWTRLWRAASVHAGREQDHDQFPRLLAMEPGDPDRENLLRDMMGPTWRDEFGDAAFDDPSYTDRERSTPEERAAARPHTLTDNPEHCDLEALVPAWRVGLTTIITIPCQGEHTRRVGDNALLVTAGTRADSVVYRRALSSFT</sequence>
<name>A0ABY4IQY8_9MICO</name>
<reference evidence="2 3" key="1">
    <citation type="submission" date="2021-06" db="EMBL/GenBank/DDBJ databases">
        <title>Genome-based taxonomic framework of Microbacterium strains isolated from marine environment, the description of four new species and reclassification of four preexisting species.</title>
        <authorList>
            <person name="Lee S.D."/>
            <person name="Kim S.-M."/>
            <person name="Byeon Y.-S."/>
            <person name="Yang H.L."/>
            <person name="Kim I.S."/>
        </authorList>
    </citation>
    <scope>NUCLEOTIDE SEQUENCE [LARGE SCALE GENOMIC DNA]</scope>
    <source>
        <strain evidence="2 3">SSW1-36</strain>
    </source>
</reference>
<feature type="compositionally biased region" description="Basic and acidic residues" evidence="1">
    <location>
        <begin position="129"/>
        <end position="142"/>
    </location>
</feature>
<dbReference type="Proteomes" id="UP000831963">
    <property type="component" value="Chromosome"/>
</dbReference>
<gene>
    <name evidence="2" type="ORF">KV396_09385</name>
</gene>
<feature type="region of interest" description="Disordered" evidence="1">
    <location>
        <begin position="122"/>
        <end position="151"/>
    </location>
</feature>
<dbReference type="EMBL" id="CP078077">
    <property type="protein sequence ID" value="UPL14680.1"/>
    <property type="molecule type" value="Genomic_DNA"/>
</dbReference>
<protein>
    <recommendedName>
        <fullName evidence="4">DUF1963 domain-containing protein</fullName>
    </recommendedName>
</protein>
<evidence type="ECO:0000313" key="3">
    <source>
        <dbReference type="Proteomes" id="UP000831963"/>
    </source>
</evidence>
<organism evidence="2 3">
    <name type="scientific">Microbacterium galbinum</name>
    <dbReference type="NCBI Taxonomy" id="2851646"/>
    <lineage>
        <taxon>Bacteria</taxon>
        <taxon>Bacillati</taxon>
        <taxon>Actinomycetota</taxon>
        <taxon>Actinomycetes</taxon>
        <taxon>Micrococcales</taxon>
        <taxon>Microbacteriaceae</taxon>
        <taxon>Microbacterium</taxon>
    </lineage>
</organism>
<evidence type="ECO:0000313" key="2">
    <source>
        <dbReference type="EMBL" id="UPL14680.1"/>
    </source>
</evidence>
<accession>A0ABY4IQY8</accession>
<proteinExistence type="predicted"/>
<evidence type="ECO:0000256" key="1">
    <source>
        <dbReference type="SAM" id="MobiDB-lite"/>
    </source>
</evidence>
<evidence type="ECO:0008006" key="4">
    <source>
        <dbReference type="Google" id="ProtNLM"/>
    </source>
</evidence>
<keyword evidence="3" id="KW-1185">Reference proteome</keyword>